<dbReference type="GO" id="GO:0003677">
    <property type="term" value="F:DNA binding"/>
    <property type="evidence" value="ECO:0007669"/>
    <property type="project" value="InterPro"/>
</dbReference>
<evidence type="ECO:0000313" key="2">
    <source>
        <dbReference type="EMBL" id="EPF22955.1"/>
    </source>
</evidence>
<gene>
    <name evidence="2" type="ORF">MAESPC_01337</name>
</gene>
<feature type="domain" description="EcoEI R protein C-terminal" evidence="1">
    <location>
        <begin position="3"/>
        <end position="141"/>
    </location>
</feature>
<proteinExistence type="predicted"/>
<organism evidence="2 3">
    <name type="scientific">Microcystis aeruginosa SPC777</name>
    <dbReference type="NCBI Taxonomy" id="482300"/>
    <lineage>
        <taxon>Bacteria</taxon>
        <taxon>Bacillati</taxon>
        <taxon>Cyanobacteriota</taxon>
        <taxon>Cyanophyceae</taxon>
        <taxon>Oscillatoriophycideae</taxon>
        <taxon>Chroococcales</taxon>
        <taxon>Microcystaceae</taxon>
        <taxon>Microcystis</taxon>
    </lineage>
</organism>
<dbReference type="PATRIC" id="fig|482300.6.peg.1499"/>
<evidence type="ECO:0000259" key="1">
    <source>
        <dbReference type="Pfam" id="PF08463"/>
    </source>
</evidence>
<comment type="caution">
    <text evidence="2">The sequence shown here is derived from an EMBL/GenBank/DDBJ whole genome shotgun (WGS) entry which is preliminary data.</text>
</comment>
<dbReference type="AlphaFoldDB" id="S3JCU7"/>
<evidence type="ECO:0000313" key="3">
    <source>
        <dbReference type="Proteomes" id="UP000014617"/>
    </source>
</evidence>
<dbReference type="GO" id="GO:0006304">
    <property type="term" value="P:DNA modification"/>
    <property type="evidence" value="ECO:0007669"/>
    <property type="project" value="InterPro"/>
</dbReference>
<protein>
    <recommendedName>
        <fullName evidence="1">EcoEI R protein C-terminal domain-containing protein</fullName>
    </recommendedName>
</protein>
<dbReference type="EMBL" id="ASZQ01000157">
    <property type="protein sequence ID" value="EPF22955.1"/>
    <property type="molecule type" value="Genomic_DNA"/>
</dbReference>
<dbReference type="Proteomes" id="UP000014617">
    <property type="component" value="Unassembled WGS sequence"/>
</dbReference>
<accession>S3JCU7</accession>
<dbReference type="InterPro" id="IPR013670">
    <property type="entry name" value="EcoEI_R_C_dom"/>
</dbReference>
<dbReference type="GO" id="GO:0003824">
    <property type="term" value="F:catalytic activity"/>
    <property type="evidence" value="ECO:0007669"/>
    <property type="project" value="InterPro"/>
</dbReference>
<reference evidence="2 3" key="1">
    <citation type="journal article" date="2013" name="Genome Announc.">
        <title>Draft Genome Sequence of the Brazilian Toxic Bloom-Forming Cyanobacterium Microcystis aeruginosa Strain SPC777.</title>
        <authorList>
            <person name="Fiore M.F."/>
            <person name="Alvarenga D.O."/>
            <person name="Varani A.M."/>
            <person name="Hoff-Risseti C."/>
            <person name="Crespim E."/>
            <person name="Ramos R.T."/>
            <person name="Silva A."/>
            <person name="Schaker P.D."/>
            <person name="Heck K."/>
            <person name="Rigonato J."/>
            <person name="Schneider M.P."/>
        </authorList>
    </citation>
    <scope>NUCLEOTIDE SEQUENCE [LARGE SCALE GENOMIC DNA]</scope>
    <source>
        <strain evidence="3">SPC 777</strain>
    </source>
</reference>
<sequence>MNRRKVEAYIREHQDHVAIAKLKRNIPLTDRDLSALEEMLFSAAEIESRQRFEEVFGQTKSLKLLILEIVGLDPAGIRVAARQAAKQAFACYLQGTNFSANQIRFIENIIDFPAKNGVIEPGALSGPPFTDNHAEGLDGRFNY</sequence>
<dbReference type="Pfam" id="PF08463">
    <property type="entry name" value="EcoEI_R_C"/>
    <property type="match status" value="1"/>
</dbReference>
<name>S3JCU7_MICAE</name>